<keyword evidence="5 6" id="KW-0472">Membrane</keyword>
<dbReference type="InterPro" id="IPR018614">
    <property type="entry name" value="KRTCAP2"/>
</dbReference>
<keyword evidence="8" id="KW-1185">Reference proteome</keyword>
<evidence type="ECO:0000256" key="2">
    <source>
        <dbReference type="ARBA" id="ARBA00007279"/>
    </source>
</evidence>
<dbReference type="Proteomes" id="UP001327560">
    <property type="component" value="Chromosome 2"/>
</dbReference>
<comment type="subcellular location">
    <subcellularLocation>
        <location evidence="1">Membrane</location>
        <topology evidence="1">Multi-pass membrane protein</topology>
    </subcellularLocation>
</comment>
<evidence type="ECO:0000256" key="5">
    <source>
        <dbReference type="ARBA" id="ARBA00023136"/>
    </source>
</evidence>
<organism evidence="7 8">
    <name type="scientific">Canna indica</name>
    <name type="common">Indian-shot</name>
    <dbReference type="NCBI Taxonomy" id="4628"/>
    <lineage>
        <taxon>Eukaryota</taxon>
        <taxon>Viridiplantae</taxon>
        <taxon>Streptophyta</taxon>
        <taxon>Embryophyta</taxon>
        <taxon>Tracheophyta</taxon>
        <taxon>Spermatophyta</taxon>
        <taxon>Magnoliopsida</taxon>
        <taxon>Liliopsida</taxon>
        <taxon>Zingiberales</taxon>
        <taxon>Cannaceae</taxon>
        <taxon>Canna</taxon>
    </lineage>
</organism>
<keyword evidence="3 6" id="KW-0812">Transmembrane</keyword>
<comment type="similarity">
    <text evidence="2">Belongs to the KRTCAP2 family.</text>
</comment>
<evidence type="ECO:0008006" key="9">
    <source>
        <dbReference type="Google" id="ProtNLM"/>
    </source>
</evidence>
<gene>
    <name evidence="7" type="ORF">Cni_G05456</name>
</gene>
<keyword evidence="4 6" id="KW-1133">Transmembrane helix</keyword>
<feature type="transmembrane region" description="Helical" evidence="6">
    <location>
        <begin position="53"/>
        <end position="73"/>
    </location>
</feature>
<protein>
    <recommendedName>
        <fullName evidence="9">Dolichyl-diphosphooligosaccharide--protein glycosyltransferase subunit KCP2</fullName>
    </recommendedName>
</protein>
<reference evidence="7 8" key="1">
    <citation type="submission" date="2023-10" db="EMBL/GenBank/DDBJ databases">
        <title>Chromosome-scale genome assembly provides insights into flower coloration mechanisms of Canna indica.</title>
        <authorList>
            <person name="Li C."/>
        </authorList>
    </citation>
    <scope>NUCLEOTIDE SEQUENCE [LARGE SCALE GENOMIC DNA]</scope>
    <source>
        <tissue evidence="7">Flower</tissue>
    </source>
</reference>
<evidence type="ECO:0000256" key="1">
    <source>
        <dbReference type="ARBA" id="ARBA00004141"/>
    </source>
</evidence>
<feature type="transmembrane region" description="Helical" evidence="6">
    <location>
        <begin position="79"/>
        <end position="99"/>
    </location>
</feature>
<evidence type="ECO:0000313" key="8">
    <source>
        <dbReference type="Proteomes" id="UP001327560"/>
    </source>
</evidence>
<evidence type="ECO:0000256" key="3">
    <source>
        <dbReference type="ARBA" id="ARBA00022692"/>
    </source>
</evidence>
<evidence type="ECO:0000313" key="7">
    <source>
        <dbReference type="EMBL" id="WOK96749.1"/>
    </source>
</evidence>
<sequence>MKYEPDLVGFVRSLSPNPVSVVSVAWLPPTTITTADAAVIVRIDYMAAPGRSMLYSLLSFAIILSLLEMYSGKLASSELFTILGGFISSLLFLMLLTFIGNYQELNGTRTGWGAVVLAEIVALIAAATVHRVCITTCFLFSAGLLYEVDKLSGVILSKSESKGKRY</sequence>
<proteinExistence type="inferred from homology"/>
<dbReference type="EMBL" id="CP136891">
    <property type="protein sequence ID" value="WOK96749.1"/>
    <property type="molecule type" value="Genomic_DNA"/>
</dbReference>
<dbReference type="GO" id="GO:0016020">
    <property type="term" value="C:membrane"/>
    <property type="evidence" value="ECO:0007669"/>
    <property type="project" value="UniProtKB-SubCell"/>
</dbReference>
<dbReference type="PANTHER" id="PTHR32001">
    <property type="entry name" value="KERATINOCYTE-ASSOCIATED PROTEIN 2"/>
    <property type="match status" value="1"/>
</dbReference>
<feature type="transmembrane region" description="Helical" evidence="6">
    <location>
        <begin position="111"/>
        <end position="129"/>
    </location>
</feature>
<dbReference type="Pfam" id="PF09775">
    <property type="entry name" value="Keratin_assoc"/>
    <property type="match status" value="1"/>
</dbReference>
<name>A0AAQ3JX15_9LILI</name>
<accession>A0AAQ3JX15</accession>
<evidence type="ECO:0000256" key="4">
    <source>
        <dbReference type="ARBA" id="ARBA00022989"/>
    </source>
</evidence>
<dbReference type="AlphaFoldDB" id="A0AAQ3JX15"/>
<evidence type="ECO:0000256" key="6">
    <source>
        <dbReference type="SAM" id="Phobius"/>
    </source>
</evidence>
<dbReference type="PANTHER" id="PTHR32001:SF1">
    <property type="entry name" value="KERATINOCYTE-ASSOCIATED PROTEIN 2"/>
    <property type="match status" value="1"/>
</dbReference>